<dbReference type="OrthoDB" id="977397at2759"/>
<proteinExistence type="predicted"/>
<protein>
    <recommendedName>
        <fullName evidence="1">RNase H type-1 domain-containing protein</fullName>
    </recommendedName>
</protein>
<evidence type="ECO:0000313" key="3">
    <source>
        <dbReference type="Proteomes" id="UP000593573"/>
    </source>
</evidence>
<gene>
    <name evidence="2" type="ORF">Goklo_013631</name>
</gene>
<dbReference type="GO" id="GO:0004523">
    <property type="term" value="F:RNA-DNA hybrid ribonuclease activity"/>
    <property type="evidence" value="ECO:0007669"/>
    <property type="project" value="InterPro"/>
</dbReference>
<dbReference type="EMBL" id="JABFAB010000004">
    <property type="protein sequence ID" value="MBA0645542.1"/>
    <property type="molecule type" value="Genomic_DNA"/>
</dbReference>
<dbReference type="PANTHER" id="PTHR47723:SF19">
    <property type="entry name" value="POLYNUCLEOTIDYL TRANSFERASE, RIBONUCLEASE H-LIKE SUPERFAMILY PROTEIN"/>
    <property type="match status" value="1"/>
</dbReference>
<dbReference type="InterPro" id="IPR044730">
    <property type="entry name" value="RNase_H-like_dom_plant"/>
</dbReference>
<sequence length="126" mass="13864">MVLKDRLFTNVEHVRRGLADNSACGICSHNFEYALHAIRDCNAAKVIVAQMYTDGAVKAESSLATAGGVMRDRRGKWILGFNRYLGICSVLEAELWAIFNGLAPLLNLGHDKVLINTDNMEAAWAI</sequence>
<dbReference type="CDD" id="cd06222">
    <property type="entry name" value="RNase_H_like"/>
    <property type="match status" value="1"/>
</dbReference>
<comment type="caution">
    <text evidence="2">The sequence shown here is derived from an EMBL/GenBank/DDBJ whole genome shotgun (WGS) entry which is preliminary data.</text>
</comment>
<evidence type="ECO:0000313" key="2">
    <source>
        <dbReference type="EMBL" id="MBA0645542.1"/>
    </source>
</evidence>
<evidence type="ECO:0000259" key="1">
    <source>
        <dbReference type="Pfam" id="PF13456"/>
    </source>
</evidence>
<accession>A0A7J8U4Y6</accession>
<feature type="domain" description="RNase H type-1" evidence="1">
    <location>
        <begin position="53"/>
        <end position="121"/>
    </location>
</feature>
<organism evidence="2 3">
    <name type="scientific">Gossypium klotzschianum</name>
    <dbReference type="NCBI Taxonomy" id="34286"/>
    <lineage>
        <taxon>Eukaryota</taxon>
        <taxon>Viridiplantae</taxon>
        <taxon>Streptophyta</taxon>
        <taxon>Embryophyta</taxon>
        <taxon>Tracheophyta</taxon>
        <taxon>Spermatophyta</taxon>
        <taxon>Magnoliopsida</taxon>
        <taxon>eudicotyledons</taxon>
        <taxon>Gunneridae</taxon>
        <taxon>Pentapetalae</taxon>
        <taxon>rosids</taxon>
        <taxon>malvids</taxon>
        <taxon>Malvales</taxon>
        <taxon>Malvaceae</taxon>
        <taxon>Malvoideae</taxon>
        <taxon>Gossypium</taxon>
    </lineage>
</organism>
<keyword evidence="3" id="KW-1185">Reference proteome</keyword>
<dbReference type="InterPro" id="IPR053151">
    <property type="entry name" value="RNase_H-like"/>
</dbReference>
<dbReference type="InterPro" id="IPR012337">
    <property type="entry name" value="RNaseH-like_sf"/>
</dbReference>
<dbReference type="Proteomes" id="UP000593573">
    <property type="component" value="Unassembled WGS sequence"/>
</dbReference>
<dbReference type="SUPFAM" id="SSF53098">
    <property type="entry name" value="Ribonuclease H-like"/>
    <property type="match status" value="1"/>
</dbReference>
<dbReference type="GO" id="GO:0003676">
    <property type="term" value="F:nucleic acid binding"/>
    <property type="evidence" value="ECO:0007669"/>
    <property type="project" value="InterPro"/>
</dbReference>
<dbReference type="Pfam" id="PF13456">
    <property type="entry name" value="RVT_3"/>
    <property type="match status" value="1"/>
</dbReference>
<dbReference type="InterPro" id="IPR002156">
    <property type="entry name" value="RNaseH_domain"/>
</dbReference>
<dbReference type="AlphaFoldDB" id="A0A7J8U4Y6"/>
<dbReference type="Gene3D" id="3.30.420.10">
    <property type="entry name" value="Ribonuclease H-like superfamily/Ribonuclease H"/>
    <property type="match status" value="1"/>
</dbReference>
<name>A0A7J8U4Y6_9ROSI</name>
<reference evidence="2 3" key="1">
    <citation type="journal article" date="2019" name="Genome Biol. Evol.">
        <title>Insights into the evolution of the New World diploid cottons (Gossypium, subgenus Houzingenia) based on genome sequencing.</title>
        <authorList>
            <person name="Grover C.E."/>
            <person name="Arick M.A. 2nd"/>
            <person name="Thrash A."/>
            <person name="Conover J.L."/>
            <person name="Sanders W.S."/>
            <person name="Peterson D.G."/>
            <person name="Frelichowski J.E."/>
            <person name="Scheffler J.A."/>
            <person name="Scheffler B.E."/>
            <person name="Wendel J.F."/>
        </authorList>
    </citation>
    <scope>NUCLEOTIDE SEQUENCE [LARGE SCALE GENOMIC DNA]</scope>
    <source>
        <strain evidence="2">57</strain>
        <tissue evidence="2">Leaf</tissue>
    </source>
</reference>
<dbReference type="InterPro" id="IPR036397">
    <property type="entry name" value="RNaseH_sf"/>
</dbReference>
<dbReference type="PANTHER" id="PTHR47723">
    <property type="entry name" value="OS05G0353850 PROTEIN"/>
    <property type="match status" value="1"/>
</dbReference>